<dbReference type="AlphaFoldDB" id="C2JX91"/>
<proteinExistence type="predicted"/>
<gene>
    <name evidence="1" type="ORF">HMPREF0539_1525</name>
</gene>
<evidence type="ECO:0000313" key="1">
    <source>
        <dbReference type="EMBL" id="EEN80347.1"/>
    </source>
</evidence>
<reference evidence="1" key="1">
    <citation type="submission" date="2009-01" db="EMBL/GenBank/DDBJ databases">
        <authorList>
            <person name="Qin X."/>
            <person name="Bachman B."/>
            <person name="Battles P."/>
            <person name="Bell A."/>
            <person name="Bess C."/>
            <person name="Bickham C."/>
            <person name="Chaboub L."/>
            <person name="Chen D."/>
            <person name="Coyle M."/>
            <person name="Deiros D.R."/>
            <person name="Dinh H."/>
            <person name="Forbes L."/>
            <person name="Fowler G."/>
            <person name="Francisco L."/>
            <person name="Fu Q."/>
            <person name="Gubbala S."/>
            <person name="Hale W."/>
            <person name="Han Y."/>
            <person name="Hemphill L."/>
            <person name="Highlander S.K."/>
            <person name="Hirani K."/>
            <person name="Hogues M."/>
            <person name="Jackson L."/>
            <person name="Jakkamsetti A."/>
            <person name="Javaid M."/>
            <person name="Jiang H."/>
            <person name="Korchina V."/>
            <person name="Kovar C."/>
            <person name="Lara F."/>
            <person name="Lee S."/>
            <person name="Mata R."/>
            <person name="Mathew T."/>
            <person name="Moen C."/>
            <person name="Morales K."/>
            <person name="Munidasa M."/>
            <person name="Nazareth L."/>
            <person name="Ngo R."/>
            <person name="Nguyen L."/>
            <person name="Okwuonu G."/>
            <person name="Ongeri F."/>
            <person name="Patil S."/>
            <person name="Petrosino J."/>
            <person name="Pham C."/>
            <person name="Pham P."/>
            <person name="Pu L.-L."/>
            <person name="Puazo M."/>
            <person name="Raj R."/>
            <person name="Reid J."/>
            <person name="Rouhana J."/>
            <person name="Saada N."/>
            <person name="Shang Y."/>
            <person name="Simmons D."/>
            <person name="Thornton R."/>
            <person name="Warren J."/>
            <person name="Weissenberger G."/>
            <person name="Zhang J."/>
            <person name="Zhang L."/>
            <person name="Zhou C."/>
            <person name="Zhu D."/>
            <person name="Muzny D."/>
            <person name="Worley K."/>
            <person name="Gibbs R."/>
        </authorList>
    </citation>
    <scope>NUCLEOTIDE SEQUENCE [LARGE SCALE GENOMIC DNA]</scope>
    <source>
        <strain evidence="1">LMS2-1</strain>
    </source>
</reference>
<dbReference type="Proteomes" id="UP000004525">
    <property type="component" value="Unassembled WGS sequence"/>
</dbReference>
<comment type="caution">
    <text evidence="1">The sequence shown here is derived from an EMBL/GenBank/DDBJ whole genome shotgun (WGS) entry which is preliminary data.</text>
</comment>
<keyword evidence="2" id="KW-1185">Reference proteome</keyword>
<organism evidence="1 2">
    <name type="scientific">Lacticaseibacillus rhamnosus (strain LMS2-1)</name>
    <dbReference type="NCBI Taxonomy" id="525361"/>
    <lineage>
        <taxon>Bacteria</taxon>
        <taxon>Bacillati</taxon>
        <taxon>Bacillota</taxon>
        <taxon>Bacilli</taxon>
        <taxon>Lactobacillales</taxon>
        <taxon>Lactobacillaceae</taxon>
        <taxon>Lacticaseibacillus</taxon>
    </lineage>
</organism>
<dbReference type="NCBIfam" id="NF040509">
    <property type="entry name" value="Lacto_palin_RPT"/>
    <property type="match status" value="1"/>
</dbReference>
<accession>C2JX91</accession>
<evidence type="ECO:0000313" key="2">
    <source>
        <dbReference type="Proteomes" id="UP000004525"/>
    </source>
</evidence>
<name>C2JX91_LACRM</name>
<dbReference type="EMBL" id="ACIZ01000064">
    <property type="protein sequence ID" value="EEN80347.1"/>
    <property type="molecule type" value="Genomic_DNA"/>
</dbReference>
<sequence>MAKPGPSPPKATYVPVSNRAGSRSALMKIGHRCILIVLGDEVTMKRDKKADEAAVIDMNDTLMDYAHKRQPHVDDLAEELANRAKDNLEAIDTYLNDGGEARKEYQAIAEGYLRDKYNLDGDELLTARDELVHAAIHYLLGHTKVLDDWQR</sequence>
<protein>
    <submittedName>
        <fullName evidence="1">Uncharacterized protein</fullName>
    </submittedName>
</protein>
<dbReference type="HOGENOM" id="CLU_145346_0_0_9"/>
<dbReference type="AntiFam" id="ANF00266">
    <property type="entry name" value="DNA repeat translations related to WP_020751851.1"/>
</dbReference>